<dbReference type="Pfam" id="PF03480">
    <property type="entry name" value="DctP"/>
    <property type="match status" value="1"/>
</dbReference>
<dbReference type="PANTHER" id="PTHR33376:SF4">
    <property type="entry name" value="SIALIC ACID-BINDING PERIPLASMIC PROTEIN SIAP"/>
    <property type="match status" value="1"/>
</dbReference>
<accession>A0ABV6Y2T6</accession>
<protein>
    <submittedName>
        <fullName evidence="2">TRAP transporter substrate-binding protein</fullName>
    </submittedName>
</protein>
<dbReference type="NCBIfam" id="NF037995">
    <property type="entry name" value="TRAP_S1"/>
    <property type="match status" value="1"/>
</dbReference>
<dbReference type="InterPro" id="IPR038404">
    <property type="entry name" value="TRAP_DctP_sf"/>
</dbReference>
<dbReference type="InterPro" id="IPR018389">
    <property type="entry name" value="DctP_fam"/>
</dbReference>
<evidence type="ECO:0000313" key="2">
    <source>
        <dbReference type="EMBL" id="MFC1455593.1"/>
    </source>
</evidence>
<dbReference type="CDD" id="cd13603">
    <property type="entry name" value="PBP2_TRAP_Siap_TeaA_like"/>
    <property type="match status" value="1"/>
</dbReference>
<sequence>MRRILTAGFLGVGLALSISGVYAQQAIELHGASQFNDDHAFTKSLAKFGELLKSCYGKPLNIVLHKNSELGLEKQYFEYMSQGRAVDFAVVSPAHMSTFSKAAPFIDAPFLFRDLDHWNAVLDQDLLKPIADEIGKRADVMLVGYAGGGIRNIFATKPLGNMEGLKNLKVRVQGAPIWSRTFQAVGMAPTVIAYNEVYNGIQNGVIEAGENEAAGVEQMRFFEVAPQLVMTQHAITIRPIVFSGKTFRKLPTELQDCVAKAGKEAGAHGREIESSEDTAKLEALESAGKLKRVPFADREAMKAAVDPVLAAYAKEIGAEEILAKINAIK</sequence>
<dbReference type="RefSeq" id="WP_203272921.1">
    <property type="nucleotide sequence ID" value="NZ_JAFBID010000032.1"/>
</dbReference>
<evidence type="ECO:0000313" key="3">
    <source>
        <dbReference type="Proteomes" id="UP001593940"/>
    </source>
</evidence>
<dbReference type="Proteomes" id="UP001593940">
    <property type="component" value="Unassembled WGS sequence"/>
</dbReference>
<reference evidence="2 3" key="1">
    <citation type="submission" date="2024-09" db="EMBL/GenBank/DDBJ databases">
        <title>Nodulacao em especies de Leguminosae Basais da Amazonia e Caracterizacao dos Rizobios e Bacterias Associadas aos Nodulos.</title>
        <authorList>
            <person name="Jambeiro I.C.A."/>
            <person name="Lopes I.S."/>
            <person name="Aguiar E.R.G.R."/>
            <person name="Santos A.F.J."/>
            <person name="Dos Santos J.M.F."/>
            <person name="Gross E."/>
        </authorList>
    </citation>
    <scope>NUCLEOTIDE SEQUENCE [LARGE SCALE GENOMIC DNA]</scope>
    <source>
        <strain evidence="2 3">BRUESC1165</strain>
    </source>
</reference>
<name>A0ABV6Y2T6_9HYPH</name>
<gene>
    <name evidence="2" type="ORF">ACETIH_02380</name>
</gene>
<evidence type="ECO:0000256" key="1">
    <source>
        <dbReference type="ARBA" id="ARBA00022729"/>
    </source>
</evidence>
<keyword evidence="3" id="KW-1185">Reference proteome</keyword>
<dbReference type="Gene3D" id="3.40.190.170">
    <property type="entry name" value="Bacterial extracellular solute-binding protein, family 7"/>
    <property type="match status" value="1"/>
</dbReference>
<keyword evidence="1" id="KW-0732">Signal</keyword>
<dbReference type="EMBL" id="JBHOMY010000009">
    <property type="protein sequence ID" value="MFC1455593.1"/>
    <property type="molecule type" value="Genomic_DNA"/>
</dbReference>
<proteinExistence type="predicted"/>
<organism evidence="2 3">
    <name type="scientific">Microvirga arabica</name>
    <dbReference type="NCBI Taxonomy" id="1128671"/>
    <lineage>
        <taxon>Bacteria</taxon>
        <taxon>Pseudomonadati</taxon>
        <taxon>Pseudomonadota</taxon>
        <taxon>Alphaproteobacteria</taxon>
        <taxon>Hyphomicrobiales</taxon>
        <taxon>Methylobacteriaceae</taxon>
        <taxon>Microvirga</taxon>
    </lineage>
</organism>
<comment type="caution">
    <text evidence="2">The sequence shown here is derived from an EMBL/GenBank/DDBJ whole genome shotgun (WGS) entry which is preliminary data.</text>
</comment>
<dbReference type="PANTHER" id="PTHR33376">
    <property type="match status" value="1"/>
</dbReference>